<protein>
    <submittedName>
        <fullName evidence="8">PTS system, glucose subfamily, IIA component</fullName>
    </submittedName>
</protein>
<proteinExistence type="predicted"/>
<evidence type="ECO:0000259" key="7">
    <source>
        <dbReference type="PROSITE" id="PS51093"/>
    </source>
</evidence>
<dbReference type="Gene3D" id="2.70.70.10">
    <property type="entry name" value="Glucose Permease (Domain IIA)"/>
    <property type="match status" value="1"/>
</dbReference>
<dbReference type="Pfam" id="PF00358">
    <property type="entry name" value="PTS_EIIA_1"/>
    <property type="match status" value="1"/>
</dbReference>
<gene>
    <name evidence="8" type="ORF">HMPREF9698_00732</name>
</gene>
<keyword evidence="2" id="KW-0813">Transport</keyword>
<dbReference type="PANTHER" id="PTHR45008">
    <property type="entry name" value="PTS SYSTEM GLUCOSE-SPECIFIC EIIA COMPONENT"/>
    <property type="match status" value="1"/>
</dbReference>
<dbReference type="GO" id="GO:0005737">
    <property type="term" value="C:cytoplasm"/>
    <property type="evidence" value="ECO:0007669"/>
    <property type="project" value="UniProtKB-SubCell"/>
</dbReference>
<evidence type="ECO:0000256" key="4">
    <source>
        <dbReference type="ARBA" id="ARBA00022679"/>
    </source>
</evidence>
<dbReference type="GO" id="GO:0016301">
    <property type="term" value="F:kinase activity"/>
    <property type="evidence" value="ECO:0007669"/>
    <property type="project" value="UniProtKB-KW"/>
</dbReference>
<accession>K9E984</accession>
<dbReference type="RefSeq" id="WP_003777468.1">
    <property type="nucleotide sequence ID" value="NZ_JH992958.1"/>
</dbReference>
<dbReference type="InterPro" id="IPR011055">
    <property type="entry name" value="Dup_hybrid_motif"/>
</dbReference>
<keyword evidence="4" id="KW-0808">Transferase</keyword>
<name>K9E984_9LACT</name>
<keyword evidence="9" id="KW-1185">Reference proteome</keyword>
<dbReference type="EMBL" id="AGXA01000016">
    <property type="protein sequence ID" value="EKU93784.1"/>
    <property type="molecule type" value="Genomic_DNA"/>
</dbReference>
<sequence>MGDKKELILKAVTDGQVIPVTEVKDVVFSDKMIGDGYGVVPSSGAIYSPVSGQISQLAGSHHAYYINLADDNKILIHVGPDAILLNGQGLTSQVKQGDEVQAGDLLGTIDLDYLKSKRPDLAISVVFLFNKDLDLNVEVYPQDQAQAKQSQACKISYQELDNR</sequence>
<comment type="subcellular location">
    <subcellularLocation>
        <location evidence="1">Cytoplasm</location>
    </subcellularLocation>
</comment>
<dbReference type="OrthoDB" id="9769191at2"/>
<dbReference type="PANTHER" id="PTHR45008:SF1">
    <property type="entry name" value="PTS SYSTEM GLUCOSE-SPECIFIC EIIA COMPONENT"/>
    <property type="match status" value="1"/>
</dbReference>
<evidence type="ECO:0000256" key="6">
    <source>
        <dbReference type="ARBA" id="ARBA00022777"/>
    </source>
</evidence>
<dbReference type="eggNOG" id="COG2190">
    <property type="taxonomic scope" value="Bacteria"/>
</dbReference>
<keyword evidence="5" id="KW-0598">Phosphotransferase system</keyword>
<organism evidence="8 9">
    <name type="scientific">Alloiococcus otitis ATCC 51267</name>
    <dbReference type="NCBI Taxonomy" id="883081"/>
    <lineage>
        <taxon>Bacteria</taxon>
        <taxon>Bacillati</taxon>
        <taxon>Bacillota</taxon>
        <taxon>Bacilli</taxon>
        <taxon>Lactobacillales</taxon>
        <taxon>Carnobacteriaceae</taxon>
        <taxon>Alloiococcus</taxon>
    </lineage>
</organism>
<dbReference type="HOGENOM" id="CLU_012312_5_4_9"/>
<keyword evidence="6" id="KW-0418">Kinase</keyword>
<reference evidence="8 9" key="1">
    <citation type="submission" date="2012-09" db="EMBL/GenBank/DDBJ databases">
        <title>The Genome Sequence of Alloiococcus otitis ATCC 51267.</title>
        <authorList>
            <consortium name="The Broad Institute Genome Sequencing Platform"/>
            <person name="Earl A."/>
            <person name="Ward D."/>
            <person name="Feldgarden M."/>
            <person name="Gevers D."/>
            <person name="Huys G."/>
            <person name="Walker B."/>
            <person name="Young S.K."/>
            <person name="Zeng Q."/>
            <person name="Gargeya S."/>
            <person name="Fitzgerald M."/>
            <person name="Haas B."/>
            <person name="Abouelleil A."/>
            <person name="Alvarado L."/>
            <person name="Arachchi H.M."/>
            <person name="Berlin A.M."/>
            <person name="Chapman S.B."/>
            <person name="Goldberg J."/>
            <person name="Griggs A."/>
            <person name="Gujja S."/>
            <person name="Hansen M."/>
            <person name="Howarth C."/>
            <person name="Imamovic A."/>
            <person name="Larimer J."/>
            <person name="McCowen C."/>
            <person name="Montmayeur A."/>
            <person name="Murphy C."/>
            <person name="Neiman D."/>
            <person name="Pearson M."/>
            <person name="Priest M."/>
            <person name="Roberts A."/>
            <person name="Saif S."/>
            <person name="Shea T."/>
            <person name="Sisk P."/>
            <person name="Sykes S."/>
            <person name="Wortman J."/>
            <person name="Nusbaum C."/>
            <person name="Birren B."/>
        </authorList>
    </citation>
    <scope>NUCLEOTIDE SEQUENCE [LARGE SCALE GENOMIC DNA]</scope>
    <source>
        <strain evidence="8 9">ATCC 51267</strain>
    </source>
</reference>
<dbReference type="NCBIfam" id="TIGR00830">
    <property type="entry name" value="PTBA"/>
    <property type="match status" value="1"/>
</dbReference>
<dbReference type="Proteomes" id="UP000009875">
    <property type="component" value="Unassembled WGS sequence"/>
</dbReference>
<dbReference type="PROSITE" id="PS51093">
    <property type="entry name" value="PTS_EIIA_TYPE_1"/>
    <property type="match status" value="1"/>
</dbReference>
<dbReference type="STRING" id="883081.HMPREF9698_00732"/>
<dbReference type="GO" id="GO:0009401">
    <property type="term" value="P:phosphoenolpyruvate-dependent sugar phosphotransferase system"/>
    <property type="evidence" value="ECO:0007669"/>
    <property type="project" value="UniProtKB-KW"/>
</dbReference>
<evidence type="ECO:0000313" key="8">
    <source>
        <dbReference type="EMBL" id="EKU93784.1"/>
    </source>
</evidence>
<evidence type="ECO:0000256" key="3">
    <source>
        <dbReference type="ARBA" id="ARBA00022597"/>
    </source>
</evidence>
<evidence type="ECO:0000256" key="5">
    <source>
        <dbReference type="ARBA" id="ARBA00022683"/>
    </source>
</evidence>
<evidence type="ECO:0000313" key="9">
    <source>
        <dbReference type="Proteomes" id="UP000009875"/>
    </source>
</evidence>
<dbReference type="AlphaFoldDB" id="K9E984"/>
<comment type="caution">
    <text evidence="8">The sequence shown here is derived from an EMBL/GenBank/DDBJ whole genome shotgun (WGS) entry which is preliminary data.</text>
</comment>
<dbReference type="InterPro" id="IPR001127">
    <property type="entry name" value="PTS_EIIA_1_perm"/>
</dbReference>
<feature type="domain" description="PTS EIIA type-1" evidence="7">
    <location>
        <begin position="25"/>
        <end position="129"/>
    </location>
</feature>
<dbReference type="SUPFAM" id="SSF51261">
    <property type="entry name" value="Duplicated hybrid motif"/>
    <property type="match status" value="1"/>
</dbReference>
<dbReference type="InterPro" id="IPR050890">
    <property type="entry name" value="PTS_EIIA_component"/>
</dbReference>
<evidence type="ECO:0000256" key="1">
    <source>
        <dbReference type="ARBA" id="ARBA00004496"/>
    </source>
</evidence>
<keyword evidence="3" id="KW-0762">Sugar transport</keyword>
<evidence type="ECO:0000256" key="2">
    <source>
        <dbReference type="ARBA" id="ARBA00022448"/>
    </source>
</evidence>